<dbReference type="SMART" id="SM00484">
    <property type="entry name" value="XPGI"/>
    <property type="match status" value="1"/>
</dbReference>
<feature type="region of interest" description="Disordered" evidence="18">
    <location>
        <begin position="706"/>
        <end position="758"/>
    </location>
</feature>
<evidence type="ECO:0000259" key="20">
    <source>
        <dbReference type="SMART" id="SM00485"/>
    </source>
</evidence>
<dbReference type="GO" id="GO:0035312">
    <property type="term" value="F:5'-3' DNA exonuclease activity"/>
    <property type="evidence" value="ECO:0007669"/>
    <property type="project" value="UniProtKB-UniRule"/>
</dbReference>
<evidence type="ECO:0000256" key="15">
    <source>
        <dbReference type="ARBA" id="ARBA00023204"/>
    </source>
</evidence>
<feature type="compositionally biased region" description="Polar residues" evidence="18">
    <location>
        <begin position="719"/>
        <end position="733"/>
    </location>
</feature>
<evidence type="ECO:0000256" key="18">
    <source>
        <dbReference type="SAM" id="MobiDB-lite"/>
    </source>
</evidence>
<name>A0A9P0HH08_NEZVI</name>
<evidence type="ECO:0000313" key="21">
    <source>
        <dbReference type="EMBL" id="CAH1402373.1"/>
    </source>
</evidence>
<accession>A0A9P0HH08</accession>
<keyword evidence="13 17" id="KW-0267">Excision nuclease</keyword>
<dbReference type="InterPro" id="IPR019974">
    <property type="entry name" value="XPG_CS"/>
</dbReference>
<keyword evidence="8 17" id="KW-0227">DNA damage</keyword>
<evidence type="ECO:0000256" key="13">
    <source>
        <dbReference type="ARBA" id="ARBA00022881"/>
    </source>
</evidence>
<keyword evidence="6 17" id="KW-0479">Metal-binding</keyword>
<dbReference type="PRINTS" id="PR00853">
    <property type="entry name" value="XPGRADSUPER"/>
</dbReference>
<keyword evidence="15 17" id="KW-0234">DNA repair</keyword>
<dbReference type="SUPFAM" id="SSF88723">
    <property type="entry name" value="PIN domain-like"/>
    <property type="match status" value="1"/>
</dbReference>
<keyword evidence="22" id="KW-1185">Reference proteome</keyword>
<keyword evidence="11 17" id="KW-0269">Exonuclease</keyword>
<dbReference type="GO" id="GO:0017108">
    <property type="term" value="F:5'-flap endonuclease activity"/>
    <property type="evidence" value="ECO:0007669"/>
    <property type="project" value="TreeGrafter"/>
</dbReference>
<dbReference type="CDD" id="cd09857">
    <property type="entry name" value="PIN_EXO1"/>
    <property type="match status" value="1"/>
</dbReference>
<dbReference type="GO" id="GO:0005634">
    <property type="term" value="C:nucleus"/>
    <property type="evidence" value="ECO:0007669"/>
    <property type="project" value="UniProtKB-SubCell"/>
</dbReference>
<keyword evidence="7" id="KW-0255">Endonuclease</keyword>
<dbReference type="GO" id="GO:0006310">
    <property type="term" value="P:DNA recombination"/>
    <property type="evidence" value="ECO:0007669"/>
    <property type="project" value="TreeGrafter"/>
</dbReference>
<evidence type="ECO:0000256" key="9">
    <source>
        <dbReference type="ARBA" id="ARBA00022769"/>
    </source>
</evidence>
<evidence type="ECO:0000256" key="4">
    <source>
        <dbReference type="ARBA" id="ARBA00022553"/>
    </source>
</evidence>
<keyword evidence="9 17" id="KW-0228">DNA excision</keyword>
<evidence type="ECO:0000256" key="17">
    <source>
        <dbReference type="RuleBase" id="RU910737"/>
    </source>
</evidence>
<evidence type="ECO:0000256" key="6">
    <source>
        <dbReference type="ARBA" id="ARBA00022723"/>
    </source>
</evidence>
<evidence type="ECO:0000256" key="16">
    <source>
        <dbReference type="ARBA" id="ARBA00023242"/>
    </source>
</evidence>
<evidence type="ECO:0000256" key="14">
    <source>
        <dbReference type="ARBA" id="ARBA00023125"/>
    </source>
</evidence>
<evidence type="ECO:0000256" key="10">
    <source>
        <dbReference type="ARBA" id="ARBA00022801"/>
    </source>
</evidence>
<keyword evidence="16 17" id="KW-0539">Nucleus</keyword>
<dbReference type="InterPro" id="IPR037315">
    <property type="entry name" value="EXO1_H3TH"/>
</dbReference>
<dbReference type="FunFam" id="3.40.50.1010:FF:000002">
    <property type="entry name" value="Exonuclease 1, putative"/>
    <property type="match status" value="1"/>
</dbReference>
<reference evidence="21" key="1">
    <citation type="submission" date="2022-01" db="EMBL/GenBank/DDBJ databases">
        <authorList>
            <person name="King R."/>
        </authorList>
    </citation>
    <scope>NUCLEOTIDE SEQUENCE</scope>
</reference>
<evidence type="ECO:0000256" key="12">
    <source>
        <dbReference type="ARBA" id="ARBA00022842"/>
    </source>
</evidence>
<evidence type="ECO:0000256" key="7">
    <source>
        <dbReference type="ARBA" id="ARBA00022759"/>
    </source>
</evidence>
<keyword evidence="14 17" id="KW-0238">DNA-binding</keyword>
<dbReference type="GO" id="GO:0003677">
    <property type="term" value="F:DNA binding"/>
    <property type="evidence" value="ECO:0007669"/>
    <property type="project" value="UniProtKB-UniRule"/>
</dbReference>
<dbReference type="Pfam" id="PF00752">
    <property type="entry name" value="XPG_N"/>
    <property type="match status" value="1"/>
</dbReference>
<evidence type="ECO:0000259" key="19">
    <source>
        <dbReference type="SMART" id="SM00484"/>
    </source>
</evidence>
<dbReference type="CDD" id="cd09908">
    <property type="entry name" value="H3TH_EXO1"/>
    <property type="match status" value="1"/>
</dbReference>
<dbReference type="SUPFAM" id="SSF47807">
    <property type="entry name" value="5' to 3' exonuclease, C-terminal subdomain"/>
    <property type="match status" value="1"/>
</dbReference>
<keyword evidence="10 17" id="KW-0378">Hydrolase</keyword>
<dbReference type="PANTHER" id="PTHR11081">
    <property type="entry name" value="FLAP ENDONUCLEASE FAMILY MEMBER"/>
    <property type="match status" value="1"/>
</dbReference>
<dbReference type="InterPro" id="IPR036279">
    <property type="entry name" value="5-3_exonuclease_C_sf"/>
</dbReference>
<dbReference type="GO" id="GO:0046872">
    <property type="term" value="F:metal ion binding"/>
    <property type="evidence" value="ECO:0007669"/>
    <property type="project" value="UniProtKB-UniRule"/>
</dbReference>
<evidence type="ECO:0000256" key="8">
    <source>
        <dbReference type="ARBA" id="ARBA00022763"/>
    </source>
</evidence>
<comment type="function">
    <text evidence="17">5'-&gt;3' double-stranded DNA exonuclease which may also possess a cryptic 3'-&gt;5' double-stranded DNA exonuclease activity. Functions in DNA mismatch repair.</text>
</comment>
<organism evidence="21 22">
    <name type="scientific">Nezara viridula</name>
    <name type="common">Southern green stink bug</name>
    <name type="synonym">Cimex viridulus</name>
    <dbReference type="NCBI Taxonomy" id="85310"/>
    <lineage>
        <taxon>Eukaryota</taxon>
        <taxon>Metazoa</taxon>
        <taxon>Ecdysozoa</taxon>
        <taxon>Arthropoda</taxon>
        <taxon>Hexapoda</taxon>
        <taxon>Insecta</taxon>
        <taxon>Pterygota</taxon>
        <taxon>Neoptera</taxon>
        <taxon>Paraneoptera</taxon>
        <taxon>Hemiptera</taxon>
        <taxon>Heteroptera</taxon>
        <taxon>Panheteroptera</taxon>
        <taxon>Pentatomomorpha</taxon>
        <taxon>Pentatomoidea</taxon>
        <taxon>Pentatomidae</taxon>
        <taxon>Pentatominae</taxon>
        <taxon>Nezara</taxon>
    </lineage>
</organism>
<dbReference type="PROSITE" id="PS00841">
    <property type="entry name" value="XPG_1"/>
    <property type="match status" value="1"/>
</dbReference>
<evidence type="ECO:0000256" key="3">
    <source>
        <dbReference type="ARBA" id="ARBA00020324"/>
    </source>
</evidence>
<keyword evidence="12 17" id="KW-0460">Magnesium</keyword>
<comment type="cofactor">
    <cofactor evidence="17">
        <name>Mg(2+)</name>
        <dbReference type="ChEBI" id="CHEBI:18420"/>
    </cofactor>
    <text evidence="17">Binds 2 magnesium ions per subunit. They probably participate in the reaction catalyzed by the enzyme. May bind an additional third magnesium ion after substrate binding.</text>
</comment>
<dbReference type="Pfam" id="PF00867">
    <property type="entry name" value="XPG_I"/>
    <property type="match status" value="1"/>
</dbReference>
<protein>
    <recommendedName>
        <fullName evidence="3 17">Exonuclease 1</fullName>
        <ecNumber evidence="17">3.1.-.-</ecNumber>
    </recommendedName>
</protein>
<evidence type="ECO:0000256" key="11">
    <source>
        <dbReference type="ARBA" id="ARBA00022839"/>
    </source>
</evidence>
<dbReference type="FunFam" id="1.10.150.20:FF:000011">
    <property type="entry name" value="exonuclease 1"/>
    <property type="match status" value="1"/>
</dbReference>
<keyword evidence="5 17" id="KW-0540">Nuclease</keyword>
<dbReference type="Proteomes" id="UP001152798">
    <property type="component" value="Chromosome 5"/>
</dbReference>
<dbReference type="PROSITE" id="PS00842">
    <property type="entry name" value="XPG_2"/>
    <property type="match status" value="1"/>
</dbReference>
<evidence type="ECO:0000313" key="22">
    <source>
        <dbReference type="Proteomes" id="UP001152798"/>
    </source>
</evidence>
<evidence type="ECO:0000256" key="1">
    <source>
        <dbReference type="ARBA" id="ARBA00004123"/>
    </source>
</evidence>
<dbReference type="EMBL" id="OV725081">
    <property type="protein sequence ID" value="CAH1402373.1"/>
    <property type="molecule type" value="Genomic_DNA"/>
</dbReference>
<proteinExistence type="inferred from homology"/>
<feature type="domain" description="XPG-I" evidence="19">
    <location>
        <begin position="138"/>
        <end position="213"/>
    </location>
</feature>
<dbReference type="AlphaFoldDB" id="A0A9P0HH08"/>
<evidence type="ECO:0000256" key="2">
    <source>
        <dbReference type="ARBA" id="ARBA00010563"/>
    </source>
</evidence>
<dbReference type="InterPro" id="IPR006086">
    <property type="entry name" value="XPG-I_dom"/>
</dbReference>
<dbReference type="InterPro" id="IPR044752">
    <property type="entry name" value="PIN-like_EXO1"/>
</dbReference>
<dbReference type="InterPro" id="IPR006085">
    <property type="entry name" value="XPG_DNA_repair_N"/>
</dbReference>
<comment type="similarity">
    <text evidence="2 17">Belongs to the XPG/RAD2 endonuclease family. EXO1 subfamily.</text>
</comment>
<dbReference type="InterPro" id="IPR008918">
    <property type="entry name" value="HhH2"/>
</dbReference>
<dbReference type="Gene3D" id="3.40.50.1010">
    <property type="entry name" value="5'-nuclease"/>
    <property type="match status" value="1"/>
</dbReference>
<feature type="region of interest" description="Disordered" evidence="18">
    <location>
        <begin position="365"/>
        <end position="387"/>
    </location>
</feature>
<dbReference type="InterPro" id="IPR029060">
    <property type="entry name" value="PIN-like_dom_sf"/>
</dbReference>
<dbReference type="InterPro" id="IPR006084">
    <property type="entry name" value="XPG/Rad2"/>
</dbReference>
<dbReference type="SMART" id="SM00485">
    <property type="entry name" value="XPGN"/>
    <property type="match status" value="1"/>
</dbReference>
<dbReference type="SMART" id="SM00279">
    <property type="entry name" value="HhH2"/>
    <property type="match status" value="1"/>
</dbReference>
<dbReference type="EC" id="3.1.-.-" evidence="17"/>
<comment type="subcellular location">
    <subcellularLocation>
        <location evidence="1 17">Nucleus</location>
    </subcellularLocation>
</comment>
<gene>
    <name evidence="21" type="ORF">NEZAVI_LOCUS11203</name>
</gene>
<feature type="region of interest" description="Disordered" evidence="18">
    <location>
        <begin position="493"/>
        <end position="512"/>
    </location>
</feature>
<dbReference type="GO" id="GO:0006298">
    <property type="term" value="P:mismatch repair"/>
    <property type="evidence" value="ECO:0007669"/>
    <property type="project" value="TreeGrafter"/>
</dbReference>
<evidence type="ECO:0000256" key="5">
    <source>
        <dbReference type="ARBA" id="ARBA00022722"/>
    </source>
</evidence>
<sequence>MGIQGLLSFLDKASRPVNISEFSGCTVAVDTYCWLHKGAFSCAEKLARGEQTDQYVNYCMKYVNMLLSFNIKPILVFDGRHLPAKAETEKKRRELRESNRKRAAELLRLERDSEARTLIQRCVDVTHEMASNLMKQCRAQGVDCIVAPFEADAQLAYMNLTGFAHIIITEDSDLMLFGCKLVLFKMDLNGNGVLIEQQKIPLAMKQHPNQFSMDKFRYMCILSGCDYLKSLPGIGLAKACKFIKKTADDNIKRALTRLGAYLNMPNLIVTEDYRDKFVEADHMFKYQPVFDPLTRKVVTLNPLPDNIDSPLADSLSRETSYQLALGNLNPFTLKQVDSWNPDEPQAIKTNGWKTTVQRHKSIWSKDYQLPPPLPPKKDPRDVSRPTTKGKIAVQPISTLTEKIASLPSKSDIGEEISKLRESYGFKTPIANKLSESDKKVESNDVAINETEDIFQGILRTPEKSHPKDSMEFTLDDILGGDGSPILEGKVWRNPFSSSNQNKKEKQLNKPGGALDRFSKLRRTVVEEACIVQSRYFGSPVDPKPASQKAITQEASIGLSQSLEDIMVSPLRQIDETEKLNTTRIQKTPDRNAFSVTKIIKETEKTNRENRILCSPNKNTFSITNIIDNDILNTTNIASSSPRKNIFSVTSTTDNQTSVPKPQSFLNIIDSLSKNAETDEPSKNEKPVKKLSSPSFKWKQPLLDFSFKKGTPGSDKKTHTSQNPQARLSGTAGKSPNVKKRAGSLLEKNNLKRKSTENGVAQQSLFDMFAFKPKSKLKMQ</sequence>
<dbReference type="OrthoDB" id="26491at2759"/>
<feature type="domain" description="XPG N-terminal" evidence="20">
    <location>
        <begin position="1"/>
        <end position="99"/>
    </location>
</feature>
<keyword evidence="4" id="KW-0597">Phosphoprotein</keyword>
<dbReference type="Gene3D" id="1.10.150.20">
    <property type="entry name" value="5' to 3' exonuclease, C-terminal subdomain"/>
    <property type="match status" value="1"/>
</dbReference>
<dbReference type="PANTHER" id="PTHR11081:SF8">
    <property type="entry name" value="EXONUCLEASE 1"/>
    <property type="match status" value="1"/>
</dbReference>